<protein>
    <submittedName>
        <fullName evidence="3">Uncharacterized protein</fullName>
    </submittedName>
</protein>
<dbReference type="Pfam" id="PF19516">
    <property type="entry name" value="DUF6049"/>
    <property type="match status" value="1"/>
</dbReference>
<evidence type="ECO:0000256" key="2">
    <source>
        <dbReference type="SAM" id="Phobius"/>
    </source>
</evidence>
<dbReference type="AlphaFoldDB" id="A0A366IM05"/>
<organism evidence="3 4">
    <name type="scientific">Brevibacterium celere</name>
    <dbReference type="NCBI Taxonomy" id="225845"/>
    <lineage>
        <taxon>Bacteria</taxon>
        <taxon>Bacillati</taxon>
        <taxon>Actinomycetota</taxon>
        <taxon>Actinomycetes</taxon>
        <taxon>Micrococcales</taxon>
        <taxon>Brevibacteriaceae</taxon>
        <taxon>Brevibacterium</taxon>
    </lineage>
</organism>
<feature type="region of interest" description="Disordered" evidence="1">
    <location>
        <begin position="105"/>
        <end position="144"/>
    </location>
</feature>
<feature type="compositionally biased region" description="Basic and acidic residues" evidence="1">
    <location>
        <begin position="309"/>
        <end position="320"/>
    </location>
</feature>
<evidence type="ECO:0000313" key="3">
    <source>
        <dbReference type="EMBL" id="RBP73761.1"/>
    </source>
</evidence>
<name>A0A366IM05_9MICO</name>
<keyword evidence="4" id="KW-1185">Reference proteome</keyword>
<accession>A0A366IM05</accession>
<evidence type="ECO:0000313" key="4">
    <source>
        <dbReference type="Proteomes" id="UP000253509"/>
    </source>
</evidence>
<proteinExistence type="predicted"/>
<dbReference type="InterPro" id="IPR046112">
    <property type="entry name" value="DUF6049"/>
</dbReference>
<dbReference type="Proteomes" id="UP000253509">
    <property type="component" value="Unassembled WGS sequence"/>
</dbReference>
<reference evidence="3 4" key="1">
    <citation type="submission" date="2018-06" db="EMBL/GenBank/DDBJ databases">
        <title>Freshwater and sediment microbial communities from various areas in North America, analyzing microbe dynamics in response to fracking.</title>
        <authorList>
            <person name="Lamendella R."/>
        </authorList>
    </citation>
    <scope>NUCLEOTIDE SEQUENCE [LARGE SCALE GENOMIC DNA]</scope>
    <source>
        <strain evidence="3 4">3b_TX</strain>
    </source>
</reference>
<keyword evidence="2" id="KW-0812">Transmembrane</keyword>
<gene>
    <name evidence="3" type="ORF">DFO65_102289</name>
</gene>
<feature type="region of interest" description="Disordered" evidence="1">
    <location>
        <begin position="276"/>
        <end position="332"/>
    </location>
</feature>
<evidence type="ECO:0000256" key="1">
    <source>
        <dbReference type="SAM" id="MobiDB-lite"/>
    </source>
</evidence>
<dbReference type="EMBL" id="QNSB01000002">
    <property type="protein sequence ID" value="RBP73761.1"/>
    <property type="molecule type" value="Genomic_DNA"/>
</dbReference>
<keyword evidence="2" id="KW-0472">Membrane</keyword>
<feature type="compositionally biased region" description="Low complexity" evidence="1">
    <location>
        <begin position="289"/>
        <end position="300"/>
    </location>
</feature>
<feature type="compositionally biased region" description="Basic and acidic residues" evidence="1">
    <location>
        <begin position="121"/>
        <end position="139"/>
    </location>
</feature>
<comment type="caution">
    <text evidence="3">The sequence shown here is derived from an EMBL/GenBank/DDBJ whole genome shotgun (WGS) entry which is preliminary data.</text>
</comment>
<keyword evidence="2" id="KW-1133">Transmembrane helix</keyword>
<sequence length="773" mass="81415">MEPVIRAQFLFALLSAIAVLAGSILAFPVLASAAQASPGAAAPNPGQDVSITLDEVTPWVDDKGTVTVRGLIANPTSEAIVAPDLDLKISTRSLDAEHRIEAWKSDQSQNRTIADLDTDGPEARKKAEEESSQEDRSDPAPEVDVDFGDEIAAGSAHEFTISVPAEDLGLRKSSPVSSWGPRGLAVQLRDATGLRASGIGFTTWYPNPEFDKTAISILAPVTLPGYSENGLISPADLDAAISDGGALATISTVLDTPGVGIALDPRIIASFESALAEPGAEPAADDGQTAEATPTSTDDPTAPPEPEGSDPRNTETRPAADEAGADEAEAREARRTRLETWYWDFLDTAGSHPVVVLPYGDPDQTALSAQRLGGLSAFAESQKDLVTAVLPHARTDVAWPIAGSAERDQLAALKETGTKTVILDDRQQPSLTGIRDSAHSRTRTAASADSAIETLVADSALTDLSRGIIRSDRPAAGISELVAVTAAIQSEAPYRTRHLLLPLPRSAASANWAKAVTAIADAPWVRTAGLDELLASDVSPRGVLRTDTDAQHIGSRTLQGLAEVRETESRFNTVFTDVATANTTLDRSLLTCTSVAWTMGGNANRCLESAESTSSAQTDSIRLEEGSSVLLVTGEKTTIPVTIVNDTAAEAQLRVRMRPQTPQLRAQPTEMVTVAPESSTRVEVPVEGLANADVPTTIEMVTAADAVLPSDTSLLVRVRADWENIGTAVIGLGLAAVFVIGLVKSVSRGRRQIPEQQLAAAVARARSEEPEKR</sequence>
<feature type="transmembrane region" description="Helical" evidence="2">
    <location>
        <begin position="725"/>
        <end position="743"/>
    </location>
</feature>